<dbReference type="Proteomes" id="UP001500221">
    <property type="component" value="Unassembled WGS sequence"/>
</dbReference>
<dbReference type="PANTHER" id="PTHR42928:SF5">
    <property type="entry name" value="BLR1237 PROTEIN"/>
    <property type="match status" value="1"/>
</dbReference>
<feature type="region of interest" description="Disordered" evidence="2">
    <location>
        <begin position="1"/>
        <end position="39"/>
    </location>
</feature>
<keyword evidence="3" id="KW-0472">Membrane</keyword>
<sequence>MTQHVDEAATSTGTPPKAPEAPDTPVAHGTADTATRGTPPRRGVVVAVVAGFTALAAGVSVFGGGLLDPAASTTDGDYAGETVEMMIPLAEGGGTDTWARFVAGELTHAVPGAPGLAPVNDDGGEGILGTNHFMTSAKPDGTEWLVSTASTVVPYLLDMPAVRYDFEDLRPILANGTGAVVYARTAAGVRGVADLVDRDEPLTFGGIAATSLDLTTLLAFDLLGADVDATFGFEGRGPVNLALQRGEVDIDYQTTSSYGPAVDPLVKDGTAVPLFSLGQVDDDGDVVRDPNFPDLPTVVEAYEDLYGEQPPADAMRTYTAILALTYTYQKALWVPEDTPDEALELLRTTADRLGQDPAFQTSAQEVLGGYPLDASADLPERIGEAYQVDDEVRDDVLELLEGDYDIEIG</sequence>
<dbReference type="EMBL" id="BAABKG010000001">
    <property type="protein sequence ID" value="GAA5143410.1"/>
    <property type="molecule type" value="Genomic_DNA"/>
</dbReference>
<protein>
    <recommendedName>
        <fullName evidence="6">Tripartite-type tricarboxylate transporter, receptor component TctC</fullName>
    </recommendedName>
</protein>
<evidence type="ECO:0000256" key="2">
    <source>
        <dbReference type="SAM" id="MobiDB-lite"/>
    </source>
</evidence>
<keyword evidence="5" id="KW-1185">Reference proteome</keyword>
<evidence type="ECO:0000256" key="3">
    <source>
        <dbReference type="SAM" id="Phobius"/>
    </source>
</evidence>
<evidence type="ECO:0000313" key="4">
    <source>
        <dbReference type="EMBL" id="GAA5143410.1"/>
    </source>
</evidence>
<comment type="similarity">
    <text evidence="1">Belongs to the UPF0065 (bug) family.</text>
</comment>
<feature type="transmembrane region" description="Helical" evidence="3">
    <location>
        <begin position="44"/>
        <end position="67"/>
    </location>
</feature>
<keyword evidence="3" id="KW-1133">Transmembrane helix</keyword>
<accession>A0ABP9PAG0</accession>
<dbReference type="InterPro" id="IPR005064">
    <property type="entry name" value="BUG"/>
</dbReference>
<reference evidence="5" key="1">
    <citation type="journal article" date="2019" name="Int. J. Syst. Evol. Microbiol.">
        <title>The Global Catalogue of Microorganisms (GCM) 10K type strain sequencing project: providing services to taxonomists for standard genome sequencing and annotation.</title>
        <authorList>
            <consortium name="The Broad Institute Genomics Platform"/>
            <consortium name="The Broad Institute Genome Sequencing Center for Infectious Disease"/>
            <person name="Wu L."/>
            <person name="Ma J."/>
        </authorList>
    </citation>
    <scope>NUCLEOTIDE SEQUENCE [LARGE SCALE GENOMIC DNA]</scope>
    <source>
        <strain evidence="5">JCM 18459</strain>
    </source>
</reference>
<dbReference type="InterPro" id="IPR042100">
    <property type="entry name" value="Bug_dom1"/>
</dbReference>
<evidence type="ECO:0008006" key="6">
    <source>
        <dbReference type="Google" id="ProtNLM"/>
    </source>
</evidence>
<proteinExistence type="inferred from homology"/>
<dbReference type="Gene3D" id="3.40.190.150">
    <property type="entry name" value="Bordetella uptake gene, domain 1"/>
    <property type="match status" value="1"/>
</dbReference>
<dbReference type="RefSeq" id="WP_345454911.1">
    <property type="nucleotide sequence ID" value="NZ_BAABKG010000001.1"/>
</dbReference>
<dbReference type="Gene3D" id="3.40.190.10">
    <property type="entry name" value="Periplasmic binding protein-like II"/>
    <property type="match status" value="1"/>
</dbReference>
<evidence type="ECO:0000313" key="5">
    <source>
        <dbReference type="Proteomes" id="UP001500221"/>
    </source>
</evidence>
<name>A0ABP9PAG0_9ACTN</name>
<dbReference type="PANTHER" id="PTHR42928">
    <property type="entry name" value="TRICARBOXYLATE-BINDING PROTEIN"/>
    <property type="match status" value="1"/>
</dbReference>
<gene>
    <name evidence="4" type="ORF">GCM10023340_08770</name>
</gene>
<organism evidence="4 5">
    <name type="scientific">Nocardioides marinquilinus</name>
    <dbReference type="NCBI Taxonomy" id="1210400"/>
    <lineage>
        <taxon>Bacteria</taxon>
        <taxon>Bacillati</taxon>
        <taxon>Actinomycetota</taxon>
        <taxon>Actinomycetes</taxon>
        <taxon>Propionibacteriales</taxon>
        <taxon>Nocardioidaceae</taxon>
        <taxon>Nocardioides</taxon>
    </lineage>
</organism>
<evidence type="ECO:0000256" key="1">
    <source>
        <dbReference type="ARBA" id="ARBA00006987"/>
    </source>
</evidence>
<comment type="caution">
    <text evidence="4">The sequence shown here is derived from an EMBL/GenBank/DDBJ whole genome shotgun (WGS) entry which is preliminary data.</text>
</comment>
<keyword evidence="3" id="KW-0812">Transmembrane</keyword>